<accession>T0TGN4</accession>
<proteinExistence type="predicted"/>
<dbReference type="AlphaFoldDB" id="T0TGN4"/>
<reference evidence="1 2" key="1">
    <citation type="journal article" date="2013" name="ISME J.">
        <title>Multifactorial diversity sustains microbial community stability.</title>
        <authorList>
            <person name="Erkus O."/>
            <person name="de Jager V.C."/>
            <person name="Spus M."/>
            <person name="van Alen-Boerrigter I.J."/>
            <person name="van Rijswijck I.M."/>
            <person name="Hazelwood L."/>
            <person name="Janssen P.W."/>
            <person name="van Hijum S.A."/>
            <person name="Kleerebezem M."/>
            <person name="Smid E.J."/>
        </authorList>
    </citation>
    <scope>NUCLEOTIDE SEQUENCE [LARGE SCALE GENOMIC DNA]</scope>
    <source>
        <strain evidence="1 2">TIFN6</strain>
    </source>
</reference>
<organism evidence="1 2">
    <name type="scientific">Lactococcus cremoris subsp. cremoris TIFN6</name>
    <dbReference type="NCBI Taxonomy" id="1234876"/>
    <lineage>
        <taxon>Bacteria</taxon>
        <taxon>Bacillati</taxon>
        <taxon>Bacillota</taxon>
        <taxon>Bacilli</taxon>
        <taxon>Lactobacillales</taxon>
        <taxon>Streptococcaceae</taxon>
        <taxon>Lactococcus</taxon>
        <taxon>Lactococcus cremoris subsp. cremoris</taxon>
    </lineage>
</organism>
<gene>
    <name evidence="1" type="ORF">LLT6_12895</name>
</gene>
<sequence>MMRMQLINNSNSPIIVNHIEVSDSNGNEMTAADYSHIMFFRKVDEEGYKEPIKTSQFPVTIDPHSGQNICLCLEGKNNGKEVTTIKTGTTNISLETNKGLKKLHPKKVETQLSNIHFFS</sequence>
<dbReference type="EMBL" id="ATBB01000284">
    <property type="protein sequence ID" value="EQC56674.1"/>
    <property type="molecule type" value="Genomic_DNA"/>
</dbReference>
<comment type="caution">
    <text evidence="1">The sequence shown here is derived from an EMBL/GenBank/DDBJ whole genome shotgun (WGS) entry which is preliminary data.</text>
</comment>
<evidence type="ECO:0000313" key="2">
    <source>
        <dbReference type="Proteomes" id="UP000015854"/>
    </source>
</evidence>
<dbReference type="Proteomes" id="UP000015854">
    <property type="component" value="Unassembled WGS sequence"/>
</dbReference>
<protein>
    <submittedName>
        <fullName evidence="1">Uncharacterized protein</fullName>
    </submittedName>
</protein>
<evidence type="ECO:0000313" key="1">
    <source>
        <dbReference type="EMBL" id="EQC56674.1"/>
    </source>
</evidence>
<name>T0TGN4_LACLC</name>